<dbReference type="InterPro" id="IPR023382">
    <property type="entry name" value="MnmA-like_central_sf"/>
</dbReference>
<feature type="binding site" evidence="14">
    <location>
        <position position="124"/>
    </location>
    <ligand>
        <name>ATP</name>
        <dbReference type="ChEBI" id="CHEBI:30616"/>
    </ligand>
</feature>
<dbReference type="InterPro" id="IPR046884">
    <property type="entry name" value="MnmA-like_central"/>
</dbReference>
<sequence length="374" mass="40244">MTPDPIIIGLSGGVDSSVAALRLRQSGRDVAALFMKNWEEDDVSGTCSAEADAADAQAVADHLGMVLHTRNFAAEYWDGVFEQFLAEHRAGRTPNPDVLCNREIKFKTFLDHAHDLGAARIATGHYARVGRAADGQWLLLRAADQNKDQTYFLYTLGQAQLAVTEFPIGDLPKPQVRELATGAGLATARKKDSTGICFIGERDFAGFLARYLPPCSGEIRSVRGTKLGEHPGVHFFTLGQRQGLGIGGRADGNGEPWFVVGKDPASNTVWVDQGDSPLLYSDRLEACQLSWVAGAVPAAAFECTAKTRYRQPDQACTVTMLGGGRCSVRFAQPQRAVTPGQSVVFYQGERCLGGGVIEATNAAYGGLKDRLGEH</sequence>
<dbReference type="Gene3D" id="3.40.50.620">
    <property type="entry name" value="HUPs"/>
    <property type="match status" value="1"/>
</dbReference>
<evidence type="ECO:0000256" key="8">
    <source>
        <dbReference type="ARBA" id="ARBA00022694"/>
    </source>
</evidence>
<evidence type="ECO:0000313" key="18">
    <source>
        <dbReference type="Proteomes" id="UP000294599"/>
    </source>
</evidence>
<dbReference type="Gene3D" id="2.40.30.10">
    <property type="entry name" value="Translation factors"/>
    <property type="match status" value="1"/>
</dbReference>
<evidence type="ECO:0000256" key="12">
    <source>
        <dbReference type="ARBA" id="ARBA00023157"/>
    </source>
</evidence>
<dbReference type="GO" id="GO:0002143">
    <property type="term" value="P:tRNA wobble position uridine thiolation"/>
    <property type="evidence" value="ECO:0007669"/>
    <property type="project" value="TreeGrafter"/>
</dbReference>
<dbReference type="GO" id="GO:0008168">
    <property type="term" value="F:methyltransferase activity"/>
    <property type="evidence" value="ECO:0007669"/>
    <property type="project" value="UniProtKB-KW"/>
</dbReference>
<reference evidence="17 18" key="1">
    <citation type="submission" date="2019-03" db="EMBL/GenBank/DDBJ databases">
        <title>Genomic Encyclopedia of Type Strains, Phase IV (KMG-IV): sequencing the most valuable type-strain genomes for metagenomic binning, comparative biology and taxonomic classification.</title>
        <authorList>
            <person name="Goeker M."/>
        </authorList>
    </citation>
    <scope>NUCLEOTIDE SEQUENCE [LARGE SCALE GENOMIC DNA]</scope>
    <source>
        <strain evidence="17 18">DSM 21944</strain>
    </source>
</reference>
<dbReference type="FunFam" id="3.40.50.620:FF:000004">
    <property type="entry name" value="tRNA-specific 2-thiouridylase MnmA"/>
    <property type="match status" value="1"/>
</dbReference>
<keyword evidence="9 14" id="KW-0547">Nucleotide-binding</keyword>
<feature type="domain" description="tRNA-specific 2-thiouridylase MnmA-like central" evidence="16">
    <location>
        <begin position="207"/>
        <end position="271"/>
    </location>
</feature>
<dbReference type="Pfam" id="PF20259">
    <property type="entry name" value="tRNA_Me_trans_M"/>
    <property type="match status" value="1"/>
</dbReference>
<dbReference type="InterPro" id="IPR014729">
    <property type="entry name" value="Rossmann-like_a/b/a_fold"/>
</dbReference>
<keyword evidence="18" id="KW-1185">Reference proteome</keyword>
<evidence type="ECO:0000256" key="1">
    <source>
        <dbReference type="ARBA" id="ARBA00004496"/>
    </source>
</evidence>
<dbReference type="GO" id="GO:0103016">
    <property type="term" value="F:tRNA-uridine 2-sulfurtransferase activity"/>
    <property type="evidence" value="ECO:0007669"/>
    <property type="project" value="UniProtKB-EC"/>
</dbReference>
<dbReference type="NCBIfam" id="TIGR00420">
    <property type="entry name" value="trmU"/>
    <property type="match status" value="1"/>
</dbReference>
<dbReference type="EC" id="2.8.1.13" evidence="3 14"/>
<dbReference type="GO" id="GO:0005737">
    <property type="term" value="C:cytoplasm"/>
    <property type="evidence" value="ECO:0007669"/>
    <property type="project" value="UniProtKB-SubCell"/>
</dbReference>
<dbReference type="EMBL" id="SMAF01000001">
    <property type="protein sequence ID" value="TCT01285.1"/>
    <property type="molecule type" value="Genomic_DNA"/>
</dbReference>
<comment type="similarity">
    <text evidence="2 14">Belongs to the MnmA/TRMU family.</text>
</comment>
<feature type="region of interest" description="Interaction with tRNA" evidence="14">
    <location>
        <begin position="308"/>
        <end position="309"/>
    </location>
</feature>
<name>A0A4S3L035_9GAMM</name>
<keyword evidence="10 14" id="KW-0067">ATP-binding</keyword>
<dbReference type="CDD" id="cd01998">
    <property type="entry name" value="MnmA_TRMU-like"/>
    <property type="match status" value="1"/>
</dbReference>
<dbReference type="OrthoDB" id="9800696at2"/>
<evidence type="ECO:0000256" key="10">
    <source>
        <dbReference type="ARBA" id="ARBA00022840"/>
    </source>
</evidence>
<keyword evidence="17" id="KW-0489">Methyltransferase</keyword>
<protein>
    <recommendedName>
        <fullName evidence="4 14">tRNA-specific 2-thiouridylase MnmA</fullName>
        <ecNumber evidence="3 14">2.8.1.13</ecNumber>
    </recommendedName>
</protein>
<dbReference type="Proteomes" id="UP000294599">
    <property type="component" value="Unassembled WGS sequence"/>
</dbReference>
<keyword evidence="12 14" id="KW-1015">Disulfide bond</keyword>
<dbReference type="Gene3D" id="2.30.30.280">
    <property type="entry name" value="Adenine nucleotide alpha hydrolases-like domains"/>
    <property type="match status" value="1"/>
</dbReference>
<evidence type="ECO:0000256" key="6">
    <source>
        <dbReference type="ARBA" id="ARBA00022555"/>
    </source>
</evidence>
<dbReference type="PANTHER" id="PTHR11933:SF5">
    <property type="entry name" value="MITOCHONDRIAL TRNA-SPECIFIC 2-THIOURIDYLASE 1"/>
    <property type="match status" value="1"/>
</dbReference>
<feature type="region of interest" description="Interaction with tRNA" evidence="14">
    <location>
        <begin position="147"/>
        <end position="149"/>
    </location>
</feature>
<evidence type="ECO:0000256" key="2">
    <source>
        <dbReference type="ARBA" id="ARBA00006191"/>
    </source>
</evidence>
<evidence type="ECO:0000256" key="3">
    <source>
        <dbReference type="ARBA" id="ARBA00011949"/>
    </source>
</evidence>
<dbReference type="GO" id="GO:0005524">
    <property type="term" value="F:ATP binding"/>
    <property type="evidence" value="ECO:0007669"/>
    <property type="project" value="UniProtKB-KW"/>
</dbReference>
<proteinExistence type="inferred from homology"/>
<dbReference type="Pfam" id="PF20258">
    <property type="entry name" value="tRNA_Me_trans_C"/>
    <property type="match status" value="1"/>
</dbReference>
<dbReference type="InterPro" id="IPR046885">
    <property type="entry name" value="MnmA-like_C"/>
</dbReference>
<feature type="disulfide bond" description="Alternate" evidence="14">
    <location>
        <begin position="100"/>
        <end position="197"/>
    </location>
</feature>
<dbReference type="GO" id="GO:0000049">
    <property type="term" value="F:tRNA binding"/>
    <property type="evidence" value="ECO:0007669"/>
    <property type="project" value="UniProtKB-KW"/>
</dbReference>
<evidence type="ECO:0000313" key="17">
    <source>
        <dbReference type="EMBL" id="TCT01285.1"/>
    </source>
</evidence>
<keyword evidence="11 14" id="KW-0694">RNA-binding</keyword>
<evidence type="ECO:0000259" key="15">
    <source>
        <dbReference type="Pfam" id="PF20258"/>
    </source>
</evidence>
<feature type="domain" description="tRNA-specific 2-thiouridylase MnmA-like C-terminal" evidence="15">
    <location>
        <begin position="282"/>
        <end position="357"/>
    </location>
</feature>
<dbReference type="AlphaFoldDB" id="A0A4S3L035"/>
<dbReference type="GO" id="GO:0032259">
    <property type="term" value="P:methylation"/>
    <property type="evidence" value="ECO:0007669"/>
    <property type="project" value="UniProtKB-KW"/>
</dbReference>
<accession>A0A4S3L035</accession>
<comment type="catalytic activity">
    <reaction evidence="13 14">
        <text>S-sulfanyl-L-cysteinyl-[protein] + uridine(34) in tRNA + AH2 + ATP = 2-thiouridine(34) in tRNA + L-cysteinyl-[protein] + A + AMP + diphosphate + H(+)</text>
        <dbReference type="Rhea" id="RHEA:47032"/>
        <dbReference type="Rhea" id="RHEA-COMP:10131"/>
        <dbReference type="Rhea" id="RHEA-COMP:11726"/>
        <dbReference type="Rhea" id="RHEA-COMP:11727"/>
        <dbReference type="Rhea" id="RHEA-COMP:11728"/>
        <dbReference type="ChEBI" id="CHEBI:13193"/>
        <dbReference type="ChEBI" id="CHEBI:15378"/>
        <dbReference type="ChEBI" id="CHEBI:17499"/>
        <dbReference type="ChEBI" id="CHEBI:29950"/>
        <dbReference type="ChEBI" id="CHEBI:30616"/>
        <dbReference type="ChEBI" id="CHEBI:33019"/>
        <dbReference type="ChEBI" id="CHEBI:61963"/>
        <dbReference type="ChEBI" id="CHEBI:65315"/>
        <dbReference type="ChEBI" id="CHEBI:87170"/>
        <dbReference type="ChEBI" id="CHEBI:456215"/>
        <dbReference type="EC" id="2.8.1.13"/>
    </reaction>
</comment>
<comment type="subcellular location">
    <subcellularLocation>
        <location evidence="1 14">Cytoplasm</location>
    </subcellularLocation>
</comment>
<dbReference type="InterPro" id="IPR004506">
    <property type="entry name" value="MnmA-like"/>
</dbReference>
<feature type="binding site" evidence="14">
    <location>
        <position position="35"/>
    </location>
    <ligand>
        <name>ATP</name>
        <dbReference type="ChEBI" id="CHEBI:30616"/>
    </ligand>
</feature>
<feature type="region of interest" description="Interaction with target base in tRNA" evidence="14">
    <location>
        <begin position="95"/>
        <end position="97"/>
    </location>
</feature>
<dbReference type="Pfam" id="PF03054">
    <property type="entry name" value="tRNA_Me_trans"/>
    <property type="match status" value="1"/>
</dbReference>
<keyword evidence="7 14" id="KW-0808">Transferase</keyword>
<gene>
    <name evidence="14" type="primary">mnmA</name>
    <name evidence="17" type="ORF">EDC25_101143</name>
</gene>
<feature type="active site" description="Cysteine persulfide intermediate" evidence="14">
    <location>
        <position position="197"/>
    </location>
</feature>
<comment type="function">
    <text evidence="14">Catalyzes the 2-thiolation of uridine at the wobble position (U34) of tRNA, leading to the formation of s(2)U34.</text>
</comment>
<feature type="site" description="Interaction with tRNA" evidence="14">
    <location>
        <position position="125"/>
    </location>
</feature>
<feature type="active site" description="Nucleophile" evidence="14">
    <location>
        <position position="100"/>
    </location>
</feature>
<keyword evidence="8 14" id="KW-0819">tRNA processing</keyword>
<keyword evidence="6 14" id="KW-0820">tRNA-binding</keyword>
<feature type="binding site" evidence="14">
    <location>
        <begin position="9"/>
        <end position="16"/>
    </location>
    <ligand>
        <name>ATP</name>
        <dbReference type="ChEBI" id="CHEBI:30616"/>
    </ligand>
</feature>
<evidence type="ECO:0000256" key="14">
    <source>
        <dbReference type="HAMAP-Rule" id="MF_00144"/>
    </source>
</evidence>
<dbReference type="FunFam" id="2.40.30.10:FF:000023">
    <property type="entry name" value="tRNA-specific 2-thiouridylase MnmA"/>
    <property type="match status" value="1"/>
</dbReference>
<dbReference type="RefSeq" id="WP_123521797.1">
    <property type="nucleotide sequence ID" value="NZ_JBHLWF010000005.1"/>
</dbReference>
<evidence type="ECO:0000256" key="11">
    <source>
        <dbReference type="ARBA" id="ARBA00022884"/>
    </source>
</evidence>
<evidence type="ECO:0000256" key="5">
    <source>
        <dbReference type="ARBA" id="ARBA00022490"/>
    </source>
</evidence>
<dbReference type="PANTHER" id="PTHR11933">
    <property type="entry name" value="TRNA 5-METHYLAMINOMETHYL-2-THIOURIDYLATE -METHYLTRANSFERASE"/>
    <property type="match status" value="1"/>
</dbReference>
<organism evidence="17 18">
    <name type="scientific">Pseudofulvimonas gallinarii</name>
    <dbReference type="NCBI Taxonomy" id="634155"/>
    <lineage>
        <taxon>Bacteria</taxon>
        <taxon>Pseudomonadati</taxon>
        <taxon>Pseudomonadota</taxon>
        <taxon>Gammaproteobacteria</taxon>
        <taxon>Lysobacterales</taxon>
        <taxon>Rhodanobacteraceae</taxon>
        <taxon>Pseudofulvimonas</taxon>
    </lineage>
</organism>
<evidence type="ECO:0000256" key="7">
    <source>
        <dbReference type="ARBA" id="ARBA00022679"/>
    </source>
</evidence>
<dbReference type="NCBIfam" id="NF001138">
    <property type="entry name" value="PRK00143.1"/>
    <property type="match status" value="1"/>
</dbReference>
<comment type="caution">
    <text evidence="17">The sequence shown here is derived from an EMBL/GenBank/DDBJ whole genome shotgun (WGS) entry which is preliminary data.</text>
</comment>
<keyword evidence="5 14" id="KW-0963">Cytoplasm</keyword>
<feature type="site" description="Interaction with tRNA" evidence="14">
    <location>
        <position position="341"/>
    </location>
</feature>
<evidence type="ECO:0000259" key="16">
    <source>
        <dbReference type="Pfam" id="PF20259"/>
    </source>
</evidence>
<dbReference type="SUPFAM" id="SSF52402">
    <property type="entry name" value="Adenine nucleotide alpha hydrolases-like"/>
    <property type="match status" value="1"/>
</dbReference>
<evidence type="ECO:0000256" key="9">
    <source>
        <dbReference type="ARBA" id="ARBA00022741"/>
    </source>
</evidence>
<evidence type="ECO:0000256" key="4">
    <source>
        <dbReference type="ARBA" id="ARBA00013805"/>
    </source>
</evidence>
<dbReference type="HAMAP" id="MF_00144">
    <property type="entry name" value="tRNA_thiouridyl_MnmA"/>
    <property type="match status" value="1"/>
</dbReference>
<evidence type="ECO:0000256" key="13">
    <source>
        <dbReference type="ARBA" id="ARBA00051542"/>
    </source>
</evidence>
<dbReference type="FunFam" id="2.30.30.280:FF:000001">
    <property type="entry name" value="tRNA-specific 2-thiouridylase MnmA"/>
    <property type="match status" value="1"/>
</dbReference>